<keyword evidence="2" id="KW-1185">Reference proteome</keyword>
<evidence type="ECO:0000313" key="1">
    <source>
        <dbReference type="EMBL" id="CAK1544681.1"/>
    </source>
</evidence>
<organism evidence="1 2">
    <name type="scientific">Leptosia nina</name>
    <dbReference type="NCBI Taxonomy" id="320188"/>
    <lineage>
        <taxon>Eukaryota</taxon>
        <taxon>Metazoa</taxon>
        <taxon>Ecdysozoa</taxon>
        <taxon>Arthropoda</taxon>
        <taxon>Hexapoda</taxon>
        <taxon>Insecta</taxon>
        <taxon>Pterygota</taxon>
        <taxon>Neoptera</taxon>
        <taxon>Endopterygota</taxon>
        <taxon>Lepidoptera</taxon>
        <taxon>Glossata</taxon>
        <taxon>Ditrysia</taxon>
        <taxon>Papilionoidea</taxon>
        <taxon>Pieridae</taxon>
        <taxon>Pierinae</taxon>
        <taxon>Leptosia</taxon>
    </lineage>
</organism>
<sequence>MIFDPAAAAALVLSRFTLSIQKDSETWIMEPGKSQRKYETVASFRCRREPYASGINDMPSAQRCERLSSSRPLAWPFTKIKNFSQRSRKRERRLIVLHEGFGDIYGRLRRQLATLVTLNLTNYNLWHRRTNNNSTLFIYKTIPFILYHRILNISA</sequence>
<comment type="caution">
    <text evidence="1">The sequence shown here is derived from an EMBL/GenBank/DDBJ whole genome shotgun (WGS) entry which is preliminary data.</text>
</comment>
<dbReference type="EMBL" id="CAVLEF010000006">
    <property type="protein sequence ID" value="CAK1544681.1"/>
    <property type="molecule type" value="Genomic_DNA"/>
</dbReference>
<gene>
    <name evidence="1" type="ORF">LNINA_LOCUS4403</name>
</gene>
<name>A0AAV1J5N7_9NEOP</name>
<evidence type="ECO:0000313" key="2">
    <source>
        <dbReference type="Proteomes" id="UP001497472"/>
    </source>
</evidence>
<dbReference type="Proteomes" id="UP001497472">
    <property type="component" value="Unassembled WGS sequence"/>
</dbReference>
<protein>
    <submittedName>
        <fullName evidence="1">Uncharacterized protein</fullName>
    </submittedName>
</protein>
<dbReference type="AlphaFoldDB" id="A0AAV1J5N7"/>
<accession>A0AAV1J5N7</accession>
<proteinExistence type="predicted"/>
<reference evidence="1 2" key="1">
    <citation type="submission" date="2023-11" db="EMBL/GenBank/DDBJ databases">
        <authorList>
            <person name="Okamura Y."/>
        </authorList>
    </citation>
    <scope>NUCLEOTIDE SEQUENCE [LARGE SCALE GENOMIC DNA]</scope>
</reference>